<dbReference type="Pfam" id="PF07047">
    <property type="entry name" value="OPA3"/>
    <property type="match status" value="1"/>
</dbReference>
<dbReference type="Proteomes" id="UP000030765">
    <property type="component" value="Unassembled WGS sequence"/>
</dbReference>
<dbReference type="EMBL" id="ATLV01025723">
    <property type="status" value="NOT_ANNOTATED_CDS"/>
    <property type="molecule type" value="Genomic_DNA"/>
</dbReference>
<evidence type="ECO:0000256" key="3">
    <source>
        <dbReference type="SAM" id="Coils"/>
    </source>
</evidence>
<dbReference type="EnsemblMetazoa" id="ASIC020817-RA">
    <property type="protein sequence ID" value="ASIC020817-PA"/>
    <property type="gene ID" value="ASIC020817"/>
</dbReference>
<comment type="similarity">
    <text evidence="1">Belongs to the OPA3 family.</text>
</comment>
<evidence type="ECO:0000313" key="6">
    <source>
        <dbReference type="Proteomes" id="UP000030765"/>
    </source>
</evidence>
<evidence type="ECO:0000313" key="5">
    <source>
        <dbReference type="EnsemblMetazoa" id="ASIC020817-PA"/>
    </source>
</evidence>
<dbReference type="GO" id="GO:0019216">
    <property type="term" value="P:regulation of lipid metabolic process"/>
    <property type="evidence" value="ECO:0007669"/>
    <property type="project" value="TreeGrafter"/>
</dbReference>
<feature type="coiled-coil region" evidence="3">
    <location>
        <begin position="99"/>
        <end position="154"/>
    </location>
</feature>
<organism evidence="5 6">
    <name type="scientific">Anopheles sinensis</name>
    <name type="common">Mosquito</name>
    <dbReference type="NCBI Taxonomy" id="74873"/>
    <lineage>
        <taxon>Eukaryota</taxon>
        <taxon>Metazoa</taxon>
        <taxon>Ecdysozoa</taxon>
        <taxon>Arthropoda</taxon>
        <taxon>Hexapoda</taxon>
        <taxon>Insecta</taxon>
        <taxon>Pterygota</taxon>
        <taxon>Neoptera</taxon>
        <taxon>Endopterygota</taxon>
        <taxon>Diptera</taxon>
        <taxon>Nematocera</taxon>
        <taxon>Culicoidea</taxon>
        <taxon>Culicidae</taxon>
        <taxon>Anophelinae</taxon>
        <taxon>Anopheles</taxon>
    </lineage>
</organism>
<dbReference type="VEuPathDB" id="VectorBase:ASIS003829"/>
<name>A0A084WQS9_ANOSI</name>
<dbReference type="VEuPathDB" id="VectorBase:ASIC020817"/>
<evidence type="ECO:0000256" key="2">
    <source>
        <dbReference type="ARBA" id="ARBA00023054"/>
    </source>
</evidence>
<protein>
    <recommendedName>
        <fullName evidence="7">OPA3-like protein CG13603</fullName>
    </recommendedName>
</protein>
<dbReference type="STRING" id="74873.A0A084WQS9"/>
<dbReference type="OMA" id="KTRMWAM"/>
<dbReference type="GO" id="GO:0005739">
    <property type="term" value="C:mitochondrion"/>
    <property type="evidence" value="ECO:0007669"/>
    <property type="project" value="TreeGrafter"/>
</dbReference>
<evidence type="ECO:0008006" key="7">
    <source>
        <dbReference type="Google" id="ProtNLM"/>
    </source>
</evidence>
<gene>
    <name evidence="4" type="ORF">ZHAS_00020817</name>
</gene>
<reference evidence="5" key="2">
    <citation type="submission" date="2020-05" db="UniProtKB">
        <authorList>
            <consortium name="EnsemblMetazoa"/>
        </authorList>
    </citation>
    <scope>IDENTIFICATION</scope>
</reference>
<keyword evidence="6" id="KW-1185">Reference proteome</keyword>
<dbReference type="PANTHER" id="PTHR12499:SF0">
    <property type="entry name" value="OPTIC ATROPHY 3 PROTEIN"/>
    <property type="match status" value="1"/>
</dbReference>
<dbReference type="PANTHER" id="PTHR12499">
    <property type="entry name" value="OPTIC ATROPHY 3 PROTEIN OPA3"/>
    <property type="match status" value="1"/>
</dbReference>
<dbReference type="AlphaFoldDB" id="A0A084WQS9"/>
<accession>A0A084WQS9</accession>
<evidence type="ECO:0000256" key="1">
    <source>
        <dbReference type="ARBA" id="ARBA00007584"/>
    </source>
</evidence>
<evidence type="ECO:0000313" key="4">
    <source>
        <dbReference type="EMBL" id="KFB52573.1"/>
    </source>
</evidence>
<reference evidence="4 6" key="1">
    <citation type="journal article" date="2014" name="BMC Genomics">
        <title>Genome sequence of Anopheles sinensis provides insight into genetics basis of mosquito competence for malaria parasites.</title>
        <authorList>
            <person name="Zhou D."/>
            <person name="Zhang D."/>
            <person name="Ding G."/>
            <person name="Shi L."/>
            <person name="Hou Q."/>
            <person name="Ye Y."/>
            <person name="Xu Y."/>
            <person name="Zhou H."/>
            <person name="Xiong C."/>
            <person name="Li S."/>
            <person name="Yu J."/>
            <person name="Hong S."/>
            <person name="Yu X."/>
            <person name="Zou P."/>
            <person name="Chen C."/>
            <person name="Chang X."/>
            <person name="Wang W."/>
            <person name="Lv Y."/>
            <person name="Sun Y."/>
            <person name="Ma L."/>
            <person name="Shen B."/>
            <person name="Zhu C."/>
        </authorList>
    </citation>
    <scope>NUCLEOTIDE SEQUENCE [LARGE SCALE GENOMIC DNA]</scope>
</reference>
<dbReference type="OrthoDB" id="2129069at2759"/>
<sequence>MVVGAFPAAKLGVLAMKQISKPIANLLKERAKNSPFFRKYVCMPPAQFYNWMEVKTKMWALNLGKPTTVPVLNEAMAIELGANLLGEIIIFTIGAGLLLLEYQRQVRKEENKEEMAIQEKLELQATINELIFQVQRQDTQIREMARVVADLESKSSWKPKILDELPGFTKKSKSEQPLYIPAIPDVGSKDGLNNSGNSGVITKALDIIDNEVFYRDSSASESDEEFSIERNQGIVTRSLNYLLQLNSMPPNTNPKQK</sequence>
<dbReference type="EMBL" id="KE525398">
    <property type="protein sequence ID" value="KFB52573.1"/>
    <property type="molecule type" value="Genomic_DNA"/>
</dbReference>
<keyword evidence="2 3" id="KW-0175">Coiled coil</keyword>
<dbReference type="InterPro" id="IPR010754">
    <property type="entry name" value="OPA3-like"/>
</dbReference>
<proteinExistence type="inferred from homology"/>